<comment type="subcellular location">
    <subcellularLocation>
        <location evidence="1">Cell projection</location>
    </subcellularLocation>
</comment>
<dbReference type="InterPro" id="IPR012983">
    <property type="entry name" value="PHR"/>
</dbReference>
<dbReference type="PANTHER" id="PTHR45943">
    <property type="entry name" value="E3 UBIQUITIN-PROTEIN LIGASE MYCBP2"/>
    <property type="match status" value="1"/>
</dbReference>
<evidence type="ECO:0000313" key="12">
    <source>
        <dbReference type="EMBL" id="CAD7644766.1"/>
    </source>
</evidence>
<evidence type="ECO:0000256" key="1">
    <source>
        <dbReference type="ARBA" id="ARBA00004316"/>
    </source>
</evidence>
<keyword evidence="3" id="KW-0808">Transferase</keyword>
<dbReference type="InterPro" id="IPR014756">
    <property type="entry name" value="Ig_E-set"/>
</dbReference>
<dbReference type="SUPFAM" id="SSF50985">
    <property type="entry name" value="RCC1/BLIP-II"/>
    <property type="match status" value="1"/>
</dbReference>
<dbReference type="SUPFAM" id="SSF81296">
    <property type="entry name" value="E set domains"/>
    <property type="match status" value="1"/>
</dbReference>
<evidence type="ECO:0000256" key="7">
    <source>
        <dbReference type="ARBA" id="ARBA00023273"/>
    </source>
</evidence>
<dbReference type="InterPro" id="IPR008979">
    <property type="entry name" value="Galactose-bd-like_sf"/>
</dbReference>
<organism evidence="12">
    <name type="scientific">Oppiella nova</name>
    <dbReference type="NCBI Taxonomy" id="334625"/>
    <lineage>
        <taxon>Eukaryota</taxon>
        <taxon>Metazoa</taxon>
        <taxon>Ecdysozoa</taxon>
        <taxon>Arthropoda</taxon>
        <taxon>Chelicerata</taxon>
        <taxon>Arachnida</taxon>
        <taxon>Acari</taxon>
        <taxon>Acariformes</taxon>
        <taxon>Sarcoptiformes</taxon>
        <taxon>Oribatida</taxon>
        <taxon>Brachypylina</taxon>
        <taxon>Oppioidea</taxon>
        <taxon>Oppiidae</taxon>
        <taxon>Oppiella</taxon>
    </lineage>
</organism>
<feature type="non-terminal residue" evidence="12">
    <location>
        <position position="1"/>
    </location>
</feature>
<dbReference type="EMBL" id="CAJPVJ010001795">
    <property type="protein sequence ID" value="CAG2165304.1"/>
    <property type="molecule type" value="Genomic_DNA"/>
</dbReference>
<dbReference type="InterPro" id="IPR038648">
    <property type="entry name" value="PHR_sf"/>
</dbReference>
<evidence type="ECO:0000256" key="6">
    <source>
        <dbReference type="ARBA" id="ARBA00022786"/>
    </source>
</evidence>
<sequence>MDCIPKQIPKVVGFGLSVAFELIRESRSCLPSLCIRALQALLNALQGQLPEGLKYEPSDVINPLFDLLLELSSTDTPYPVSTGTIASTSTSVSNSQTFVELKSYACSALLSLVTARGDTDKTLTAITALLTSPELSVDDDVIETPNILISLQRAVHCVLLGKTRRPDWVTHGFCGNSLCDTFNVRIPSDTSRHFKQSSLAFDGKYLYLYSGNQIHKIGSGYCGTVKGQLVDSNSIGAHKSESGLIGWIGSIGDSLYLQTNNWTHNELIRLDRNTFREMGKVMLGVTQLGPSACASDNESLILISATKDDCFVIRTLRPPAEDSAMNIMSVTQELTIKLSHKCLNYCGGMGSAIFEQQMPPNDEQMKQPFLRPIDTIEADDIVQICCGKDFALIRTFSGKVFYTGRAQSLGIKQSGVTCGKWCELPVTKCPKIEHMSVGHEGSHALLVSEDGSVFFVGLAKRGEDGEQTKSRRQPKAAKAKKMMKMEGKGVEMSACNHGSSALVTKSGELYLFGKDAHYVDRSTGLVTSLRHVVIAQVAIGKAHILALSNKGTVYTFGISNKGQCGLDLMQTSVNKDAINEETDDRNGDQQIDVTEDITEPLCGFGQHRWKYDQCMICTICGECTGYGTGCIASGKCERNPGLSCGCGAGDAGCTDCGCCRGCESVPKEESLAANENNESNECPLLPLNQMALNAHSMAQQLNYGDPLSDEMQRFAAAFAMVDPSGANQANAGAGYAANDHVYEEPQSLSRGSLRVSLNPRTERRRVGIDVLGRRLRHASKAYRNLVGAGSGGAVRAQELMGDNGMPAMELIDKHVSNVINIHDMSDAGSDGEASKLTQLPPTRLNLTSRIIQIACGLHHSVLLTSCGDVYTFGSNQFGQLGHNDFAIREVPTKVLLKANIIQIAAGSNHTVLLSSTGQVYTFGNNQKGQLGRNPSTIDFAWNAIPGTIASIGQQLGRKATYISASGDHTFIKFDESLVNPMSLSSARVIANRRCIAIIPSNPEVSSAKDNRYESNDRQFHSLVISRSDGNCKSFNSSDQLELSNFSAVCLDNYYDVLWTYDSRSHSFNRYNLIHAETKIPNQSLSMTSILLPELALPQKPSSRVNRTTAALNLLCTLDTLTAAHQMGWTIEEVDQNKSKVTKTLSKDDFSSVCRFESHGGGWGFSSHSIEAIRFMADADVLLGGFGLFGGRGEYTAKLKLFDIGPDGGEQEGDGEILAETDEISFECAARQKYPILFEEAVPLQANRWYVSWARISGPSSDCGSSGQSVVNTEDQIIFYFKSSKKSNNGTDVNAGQIPQILYKVMSSGSESSSHSANRNESNGVYEESVCIVGKEFSLTVKTDCFHSLLKLLRWSWKSFKAIVCDMNSTGSIESNSRVLGTNLIELRHLTYICCASLHLLNVYVNEIYPNRHNDHKSVSQTNDSLRLAECIYEVRTLLKHILSAPPDPPPRNHSFTGEVNAFISQIMDESHETFLSCYHSFYPSASLRWRALCDLLLGDNRSPQQPSVHLLSAMLAALCRPSVRLTQTFPIMNGLDVYNLQSPSELQSPTSDLGISYENSILNDKLLEKTDEEGCHSGTDCSFRDIFNKLLEIIGQPIRHCLQQENNTNNVSELEMESELESESSHCMQLVENSCNLITTIVAELVAQVTGIGYDSHVMSGQQLHSTPSRFSRISQNRTWNTGNGSPDAICFSVDRPGISIAGVTVYGGIGNEWHYELELLDYGGGSQAQEDRAVPRDGQSHPWRTVELAKGSYSFEDKSTDVCEIKFERPVLIAPNVKYALRLKNHGQRTNNGDAGLTHIRGPDNTTFTFSDCSLSFNGTNHTRGQIPQLLYYSAPQSVNSDSNYYLMNEEIPRKNAIAITESVIGLAIDLLLQAQECPTFDLIWKISSSLLIKKLLPSVLAYLSPIVSTDPKNATQMLSIMRQLLPLIVFLNKSNEYCVPNRSLSPLPPTSPTVTTSRHYATVESDHPYRSATVSNYSVKFAPTVKWMCVDFDIRCATAQPEDTLQIYIPEYRVTKCWESSKVTQFHDNNKTLWPVLKKFTGKPNSWPNTWVVIPGNEVVFSLETASDYVKEDKSLYYGFRAQVIGYENPITEGLYLGLQYLEQELTYLSGVCIKALLKKNLVLPQIVSESDVSVESAVQTFDTHSSLLSRGLALSRPMTATEAIEGVVPLANEHPFLKDFCALTPGTSGARLAKWFQSESFVDPNQCEVHCSCGSDQELQCGWPTVITVITRDQYSNVVNVPNLKVEVSAQPFKNNSNTDSNAENGTGSAYSNVVNVPNLKVEVSAQPFKNNSNTDSNAENGTGSAVSAGPPVQSHNYSITAKDKVFYHAITMMRAFENYSFEELRYVTPVKRPSIEAMLVRSNNDGTYTANWTPGSTGWYQLKITVDGVAVNTTQSVRVGKPPKGVSLPQIQNLSNKSSKKSAPSRTRKFVVRNSAGLRVRSLPSLQSQQLGVIEVNGVLTISEETHNDDGVWVRLSPQSIDKYCNTSTVEHNIEGWALQYNQHLAKTLLVPIGEPKPIVLNNGPTIDTQNTRKLSIDLKSNKKKKVKEVLKRTEYPALYHVVKCGVSGHNIRSKAHLRAPPVGMVVLGNVIGVTADTTNSSGTWLRLDSESMRRFCFNTDGEGWTLSRTVNDVVYLQHESEVMHITDEEDNENKVSQHSGPKSVSKHNGLPFGGQSLEDGSSASNSNACALSQSLYVDKSMSSLRDHTSISQSFATESEVESICADSAIVSPSVLANTLSTNPYHTSISQSFATESEVESICADSAIVSPSVLANTLTEMDSCCDSLTNSTSSLTTTGSRVAALQKRFLTDSEPKSPAMSTSKRSASESPRETPPELQGICVKELVRAISCDRSPTPPSSPSMSRRTPVQRSRSSSPNVSMRSTRRHTTTAIPSRPSLVTNDSMNTEMISSYESEKTFPIDIQHKSCAQKATQTSPPDEGLLIPQHFLQFTINDELQSTHSRSPVPQPPQTLNTSSKAMRDSKESRNSRQTRLKNKDKPQTPAQTNSSSSGDQQVPNGRYSTAKEAISNSVAECIRAVFAAFIWHEGVLHDTLAAASYLKFNPEVTKETVKRLESDYYSDSNAVRMRANHQMRDSRGGPSREQKAKFRHSVEVSQLSALQQQDCYLNANIDLTKIISETDLSQQEVNTNQTYDQNCEQLMSQSEESANDRLMIPETLVNLLKLWEVVSKCCLNAILEPPSALTPPNMTAPSTPVQMFNRIQNNQRVVQMVSEEMNRSRNKCKQQYNELIAKFAPKGYPPVHRFFNSVQQHGNLFGEAAAVANGGPLHYEAREASHSSLCELCGNSYSYPVTHHMKKSHPGCGEHAGGKGYNSSGSFCGGWAGHCGDGGIGSSNWYLICDKCRDKYMSQKRHNSRDQNSAKGGKHSAPELKPLPLSSPIKTNASSPTSQQESHQIMKENAMFLLRMAPTNDVSPLTNQFNPNRIRQSMEFSVESSVFQCLENLGIHHSIYDQRLAEEHLSEDDIIAIQTGRPSALPLNSDHMTTGSEASEDATKAEHKTISSRHNFIRSVSVGIHDWQQERGVSSSSAALLSQRKRAISNDTSSTTFLCQPSANLLNLVQSCVVADNHDNDDNQGCSSQPTTSHNADNNSQQMVSNVLRRPIMAFVLHPHDLCALMVAMKTALRKASCRTLALQALNWLLRNVSQPVSLHDLMWFFVDSLTPNESKPKETKEEMEENVANGVVSAQAINAANNARSPVERRNETEVLYQSQIDVCEHPLADLSIAGEAAQPLSEAFHTFLTTVSDLMPLLPMGSPLQQIAVRCFCIEFSGDDHSFLHECHVFSNISKIFGRTEEESNAALLDDSQQHLVIHPAIEAFQDLTTQMEIKASSRQAMIASLTDNSTETFWESGDEDRNKTKMISINSNNNDVKDVIMKSIYIHIDNVRDLGSKISHVTF</sequence>
<dbReference type="GO" id="GO:0008582">
    <property type="term" value="P:regulation of synaptic assembly at neuromuscular junction"/>
    <property type="evidence" value="ECO:0007669"/>
    <property type="project" value="TreeGrafter"/>
</dbReference>
<evidence type="ECO:0000256" key="10">
    <source>
        <dbReference type="SAM" id="MobiDB-lite"/>
    </source>
</evidence>
<accession>A0A7R9QGK0</accession>
<evidence type="ECO:0000256" key="9">
    <source>
        <dbReference type="PROSITE-ProRule" id="PRU00235"/>
    </source>
</evidence>
<feature type="compositionally biased region" description="Polar residues" evidence="10">
    <location>
        <begin position="2413"/>
        <end position="2429"/>
    </location>
</feature>
<feature type="region of interest" description="Disordered" evidence="10">
    <location>
        <begin position="2856"/>
        <end position="2906"/>
    </location>
</feature>
<feature type="region of interest" description="Disordered" evidence="10">
    <location>
        <begin position="3087"/>
        <end position="3109"/>
    </location>
</feature>
<feature type="compositionally biased region" description="Basic and acidic residues" evidence="10">
    <location>
        <begin position="3096"/>
        <end position="3109"/>
    </location>
</feature>
<feature type="compositionally biased region" description="Basic and acidic residues" evidence="10">
    <location>
        <begin position="2830"/>
        <end position="2839"/>
    </location>
</feature>
<dbReference type="PROSITE" id="PS00626">
    <property type="entry name" value="RCC1_2"/>
    <property type="match status" value="2"/>
</dbReference>
<dbReference type="PROSITE" id="PS50012">
    <property type="entry name" value="RCC1_3"/>
    <property type="match status" value="2"/>
</dbReference>
<evidence type="ECO:0000256" key="4">
    <source>
        <dbReference type="ARBA" id="ARBA00022723"/>
    </source>
</evidence>
<feature type="repeat" description="RCC1" evidence="9">
    <location>
        <begin position="867"/>
        <end position="916"/>
    </location>
</feature>
<dbReference type="Gene3D" id="2.60.120.260">
    <property type="entry name" value="Galactose-binding domain-like"/>
    <property type="match status" value="1"/>
</dbReference>
<dbReference type="InterPro" id="IPR004939">
    <property type="entry name" value="APC_su10/DOC_dom"/>
</dbReference>
<feature type="region of interest" description="Disordered" evidence="10">
    <location>
        <begin position="3497"/>
        <end position="3516"/>
    </location>
</feature>
<feature type="compositionally biased region" description="Polar residues" evidence="10">
    <location>
        <begin position="2291"/>
        <end position="2309"/>
    </location>
</feature>
<dbReference type="Gene3D" id="2.130.10.30">
    <property type="entry name" value="Regulator of chromosome condensation 1/beta-lactamase-inhibitor protein II"/>
    <property type="match status" value="2"/>
</dbReference>
<dbReference type="PRINTS" id="PR00633">
    <property type="entry name" value="RCCNDNSATION"/>
</dbReference>
<evidence type="ECO:0000256" key="8">
    <source>
        <dbReference type="PROSITE-ProRule" id="PRU00087"/>
    </source>
</evidence>
<keyword evidence="13" id="KW-1185">Reference proteome</keyword>
<dbReference type="OrthoDB" id="6504512at2759"/>
<dbReference type="Pfam" id="PF08005">
    <property type="entry name" value="PHR"/>
    <property type="match status" value="2"/>
</dbReference>
<dbReference type="GO" id="GO:0005886">
    <property type="term" value="C:plasma membrane"/>
    <property type="evidence" value="ECO:0007669"/>
    <property type="project" value="TreeGrafter"/>
</dbReference>
<dbReference type="Gene3D" id="2.60.40.10">
    <property type="entry name" value="Immunoglobulins"/>
    <property type="match status" value="1"/>
</dbReference>
<feature type="region of interest" description="Disordered" evidence="10">
    <location>
        <begin position="2653"/>
        <end position="2688"/>
    </location>
</feature>
<evidence type="ECO:0000259" key="11">
    <source>
        <dbReference type="PROSITE" id="PS51284"/>
    </source>
</evidence>
<feature type="region of interest" description="Disordered" evidence="10">
    <location>
        <begin position="2290"/>
        <end position="2317"/>
    </location>
</feature>
<dbReference type="Gene3D" id="2.60.120.820">
    <property type="entry name" value="PHR domain"/>
    <property type="match status" value="2"/>
</dbReference>
<keyword evidence="7" id="KW-0966">Cell projection</keyword>
<feature type="compositionally biased region" description="Polar residues" evidence="10">
    <location>
        <begin position="2894"/>
        <end position="2906"/>
    </location>
</feature>
<dbReference type="InterPro" id="IPR009091">
    <property type="entry name" value="RCC1/BLIP-II"/>
</dbReference>
<dbReference type="PROSITE" id="PS50194">
    <property type="entry name" value="FILAMIN_REPEAT"/>
    <property type="match status" value="1"/>
</dbReference>
<feature type="compositionally biased region" description="Polar residues" evidence="10">
    <location>
        <begin position="3402"/>
        <end position="3417"/>
    </location>
</feature>
<evidence type="ECO:0000313" key="13">
    <source>
        <dbReference type="Proteomes" id="UP000728032"/>
    </source>
</evidence>
<dbReference type="Proteomes" id="UP000728032">
    <property type="component" value="Unassembled WGS sequence"/>
</dbReference>
<dbReference type="GO" id="GO:0042995">
    <property type="term" value="C:cell projection"/>
    <property type="evidence" value="ECO:0007669"/>
    <property type="project" value="UniProtKB-SubCell"/>
</dbReference>
<reference evidence="12" key="1">
    <citation type="submission" date="2020-11" db="EMBL/GenBank/DDBJ databases">
        <authorList>
            <person name="Tran Van P."/>
        </authorList>
    </citation>
    <scope>NUCLEOTIDE SEQUENCE</scope>
</reference>
<dbReference type="PANTHER" id="PTHR45943:SF1">
    <property type="entry name" value="E3 UBIQUITIN-PROTEIN LIGASE MYCBP2"/>
    <property type="match status" value="1"/>
</dbReference>
<evidence type="ECO:0000256" key="5">
    <source>
        <dbReference type="ARBA" id="ARBA00022737"/>
    </source>
</evidence>
<evidence type="ECO:0000256" key="3">
    <source>
        <dbReference type="ARBA" id="ARBA00022679"/>
    </source>
</evidence>
<comment type="pathway">
    <text evidence="2">Protein modification; protein ubiquitination.</text>
</comment>
<feature type="repeat" description="RCC1" evidence="9">
    <location>
        <begin position="917"/>
        <end position="975"/>
    </location>
</feature>
<dbReference type="Pfam" id="PF00415">
    <property type="entry name" value="RCC1"/>
    <property type="match status" value="2"/>
</dbReference>
<dbReference type="InterPro" id="IPR013783">
    <property type="entry name" value="Ig-like_fold"/>
</dbReference>
<evidence type="ECO:0000256" key="2">
    <source>
        <dbReference type="ARBA" id="ARBA00004906"/>
    </source>
</evidence>
<dbReference type="InterPro" id="IPR017868">
    <property type="entry name" value="Filamin/ABP280_repeat-like"/>
</dbReference>
<dbReference type="Pfam" id="PF13540">
    <property type="entry name" value="RCC1_2"/>
    <property type="match status" value="1"/>
</dbReference>
<feature type="region of interest" description="Disordered" evidence="10">
    <location>
        <begin position="3374"/>
        <end position="3417"/>
    </location>
</feature>
<keyword evidence="5" id="KW-0677">Repeat</keyword>
<dbReference type="GO" id="GO:0061630">
    <property type="term" value="F:ubiquitin protein ligase activity"/>
    <property type="evidence" value="ECO:0007669"/>
    <property type="project" value="TreeGrafter"/>
</dbReference>
<feature type="region of interest" description="Disordered" evidence="10">
    <location>
        <begin position="2812"/>
        <end position="2842"/>
    </location>
</feature>
<feature type="compositionally biased region" description="Low complexity" evidence="10">
    <location>
        <begin position="2866"/>
        <end position="2887"/>
    </location>
</feature>
<dbReference type="GO" id="GO:0005634">
    <property type="term" value="C:nucleus"/>
    <property type="evidence" value="ECO:0007669"/>
    <property type="project" value="TreeGrafter"/>
</dbReference>
<dbReference type="GO" id="GO:0046872">
    <property type="term" value="F:metal ion binding"/>
    <property type="evidence" value="ECO:0007669"/>
    <property type="project" value="UniProtKB-KW"/>
</dbReference>
<feature type="repeat" description="Filamin" evidence="8">
    <location>
        <begin position="2354"/>
        <end position="2412"/>
    </location>
</feature>
<feature type="compositionally biased region" description="Polar residues" evidence="10">
    <location>
        <begin position="2962"/>
        <end position="2982"/>
    </location>
</feature>
<gene>
    <name evidence="12" type="ORF">ONB1V03_LOCUS4847</name>
</gene>
<name>A0A7R9QGK0_9ACAR</name>
<dbReference type="UniPathway" id="UPA00143"/>
<keyword evidence="4" id="KW-0479">Metal-binding</keyword>
<dbReference type="SUPFAM" id="SSF49785">
    <property type="entry name" value="Galactose-binding domain-like"/>
    <property type="match status" value="1"/>
</dbReference>
<dbReference type="EMBL" id="OC916620">
    <property type="protein sequence ID" value="CAD7644766.1"/>
    <property type="molecule type" value="Genomic_DNA"/>
</dbReference>
<feature type="domain" description="DOC" evidence="11">
    <location>
        <begin position="3820"/>
        <end position="3920"/>
    </location>
</feature>
<protein>
    <recommendedName>
        <fullName evidence="11">DOC domain-containing protein</fullName>
    </recommendedName>
</protein>
<dbReference type="GO" id="GO:0007411">
    <property type="term" value="P:axon guidance"/>
    <property type="evidence" value="ECO:0007669"/>
    <property type="project" value="TreeGrafter"/>
</dbReference>
<proteinExistence type="predicted"/>
<feature type="compositionally biased region" description="Basic and acidic residues" evidence="10">
    <location>
        <begin position="2983"/>
        <end position="2992"/>
    </location>
</feature>
<feature type="region of interest" description="Disordered" evidence="10">
    <location>
        <begin position="2404"/>
        <end position="2430"/>
    </location>
</feature>
<keyword evidence="6" id="KW-0833">Ubl conjugation pathway</keyword>
<feature type="region of interest" description="Disordered" evidence="10">
    <location>
        <begin position="2962"/>
        <end position="3023"/>
    </location>
</feature>
<dbReference type="InterPro" id="IPR000408">
    <property type="entry name" value="Reg_chr_condens"/>
</dbReference>
<dbReference type="PROSITE" id="PS51284">
    <property type="entry name" value="DOC"/>
    <property type="match status" value="1"/>
</dbReference>
<dbReference type="GO" id="GO:0016567">
    <property type="term" value="P:protein ubiquitination"/>
    <property type="evidence" value="ECO:0007669"/>
    <property type="project" value="UniProtKB-UniPathway"/>
</dbReference>
<feature type="compositionally biased region" description="Polar residues" evidence="10">
    <location>
        <begin position="3006"/>
        <end position="3023"/>
    </location>
</feature>